<dbReference type="AlphaFoldDB" id="A0A061A8N6"/>
<reference evidence="2" key="1">
    <citation type="submission" date="2014-05" db="EMBL/GenBank/DDBJ databases">
        <authorList>
            <person name="Kube M."/>
        </authorList>
    </citation>
    <scope>NUCLEOTIDE SEQUENCE [LARGE SCALE GENOMIC DNA]</scope>
</reference>
<proteinExistence type="predicted"/>
<evidence type="ECO:0000313" key="1">
    <source>
        <dbReference type="EMBL" id="CDR30198.1"/>
    </source>
</evidence>
<protein>
    <submittedName>
        <fullName evidence="1">Phage protein L2_12 of Acholeplasma phage L2</fullName>
    </submittedName>
</protein>
<accession>A0A061A8N6</accession>
<gene>
    <name evidence="1" type="ORF">Aocu_01250</name>
</gene>
<dbReference type="EMBL" id="LK028559">
    <property type="protein sequence ID" value="CDR30198.1"/>
    <property type="molecule type" value="Genomic_DNA"/>
</dbReference>
<dbReference type="KEGG" id="aoc:Aocu_01250"/>
<dbReference type="InParanoid" id="A0A061A8N6"/>
<dbReference type="RefSeq" id="WP_052669863.1">
    <property type="nucleotide sequence ID" value="NZ_FUZK01000002.1"/>
</dbReference>
<organism evidence="1 2">
    <name type="scientific">Acholeplasma oculi</name>
    <dbReference type="NCBI Taxonomy" id="35623"/>
    <lineage>
        <taxon>Bacteria</taxon>
        <taxon>Bacillati</taxon>
        <taxon>Mycoplasmatota</taxon>
        <taxon>Mollicutes</taxon>
        <taxon>Acholeplasmatales</taxon>
        <taxon>Acholeplasmataceae</taxon>
        <taxon>Acholeplasma</taxon>
    </lineage>
</organism>
<dbReference type="Proteomes" id="UP000032434">
    <property type="component" value="Chromosome 1"/>
</dbReference>
<evidence type="ECO:0000313" key="2">
    <source>
        <dbReference type="Proteomes" id="UP000032434"/>
    </source>
</evidence>
<keyword evidence="2" id="KW-1185">Reference proteome</keyword>
<dbReference type="PATRIC" id="fig|35623.3.peg.125"/>
<dbReference type="HOGENOM" id="CLU_1243106_0_0_14"/>
<dbReference type="STRING" id="35623.Aocu_01250"/>
<sequence length="222" mass="26252">MSNKYLLKKIEYVHKQDEDANSIFIAIRLALLFFQKMIGNQTIQDSNERLCEVLKCSLSGLHYAFRILEANDILTRTYADENKFTRTQFIFNLEKFVSWLKLTKYDDEYINAPKRSLKRAVINQTSIFIKDVRSKVEHAIAEIKRKEKITDRKVLEDKVKKITSKVERDYARYLKHLQTRATKLAKTEERRQEKSYKESLMKTIIEMSMSYGHKPPDSLKTA</sequence>
<name>A0A061A8N6_9MOLU</name>